<comment type="pathway">
    <text evidence="1 9">Glycan biosynthesis; sucrose metabolism.</text>
</comment>
<comment type="subcellular location">
    <subcellularLocation>
        <location evidence="9">Cytoplasm</location>
    </subcellularLocation>
</comment>
<dbReference type="InterPro" id="IPR006232">
    <property type="entry name" value="Suc6P_hydrolase"/>
</dbReference>
<evidence type="ECO:0000259" key="10">
    <source>
        <dbReference type="Pfam" id="PF00251"/>
    </source>
</evidence>
<dbReference type="SMART" id="SM00640">
    <property type="entry name" value="Glyco_32"/>
    <property type="match status" value="1"/>
</dbReference>
<dbReference type="Pfam" id="PF00251">
    <property type="entry name" value="Glyco_hydro_32N"/>
    <property type="match status" value="1"/>
</dbReference>
<comment type="caution">
    <text evidence="12">The sequence shown here is derived from an EMBL/GenBank/DDBJ whole genome shotgun (WGS) entry which is preliminary data.</text>
</comment>
<evidence type="ECO:0000256" key="4">
    <source>
        <dbReference type="ARBA" id="ARBA00019623"/>
    </source>
</evidence>
<protein>
    <recommendedName>
        <fullName evidence="4 8">Sucrose-6-phosphate hydrolase</fullName>
        <ecNumber evidence="3 8">3.2.1.26</ecNumber>
    </recommendedName>
    <alternativeName>
        <fullName evidence="7 9">Invertase</fullName>
    </alternativeName>
</protein>
<dbReference type="InterPro" id="IPR013320">
    <property type="entry name" value="ConA-like_dom_sf"/>
</dbReference>
<dbReference type="Proteomes" id="UP000468638">
    <property type="component" value="Unassembled WGS sequence"/>
</dbReference>
<name>A0A6I4ZUS4_9BACI</name>
<dbReference type="InterPro" id="IPR051214">
    <property type="entry name" value="GH32_Enzymes"/>
</dbReference>
<dbReference type="InterPro" id="IPR001362">
    <property type="entry name" value="Glyco_hydro_32"/>
</dbReference>
<sequence>MNRDEELRYKAYQEIELHKDIVERDPHRQHYHVVPPVGLLNDPNGFIQWKGTYHLFFQWMPFDTTHGAKYWGHYSSTDLVNWSLEPIALAPSNWYDKNGCYSGSAVAHNGKMKLFYTGNVKDEQNNRETYQCLATSEDGIEFSKQGVVIELPEGYTAHFRDPKVWQHEGSWYMVIGAQTTEEEGCVVLYESPDLEKWECKGQIAGPAHGDNLGYMWECPDMFALEDKDVLLFSPQGVKADGVLYNNAHQSGYMVGQMDYHHSRFHGSSFVEIDRGFDFYAPQTTLDDHGRRIMFGWMSVPDDQEAHHPTINYRWIHCMTVPRELQLCNSKVYQTPIEELKQLREEPTTIANINLANQQYVWPSELDCASEIEIGLNNTEEMTSFELELFDCITLSYNQHDREFSLYRNSLIHDEKESRSCHLSSGLQSMRLFVDASSIEVFVNDGEEVFSARIFPSHTNQDMAVRSEGTVNVDITSWTLKQE</sequence>
<dbReference type="InterPro" id="IPR023296">
    <property type="entry name" value="Glyco_hydro_beta-prop_sf"/>
</dbReference>
<dbReference type="SUPFAM" id="SSF49899">
    <property type="entry name" value="Concanavalin A-like lectins/glucanases"/>
    <property type="match status" value="1"/>
</dbReference>
<dbReference type="RefSeq" id="WP_160847732.1">
    <property type="nucleotide sequence ID" value="NZ_WMEQ01000001.1"/>
</dbReference>
<keyword evidence="9" id="KW-0119">Carbohydrate metabolism</keyword>
<evidence type="ECO:0000256" key="2">
    <source>
        <dbReference type="ARBA" id="ARBA00009902"/>
    </source>
</evidence>
<dbReference type="Gene3D" id="2.115.10.20">
    <property type="entry name" value="Glycosyl hydrolase domain, family 43"/>
    <property type="match status" value="1"/>
</dbReference>
<dbReference type="NCBIfam" id="TIGR01322">
    <property type="entry name" value="scrB_fam"/>
    <property type="match status" value="1"/>
</dbReference>
<dbReference type="EC" id="3.2.1.26" evidence="3 8"/>
<evidence type="ECO:0000256" key="8">
    <source>
        <dbReference type="RuleBase" id="RU362110"/>
    </source>
</evidence>
<organism evidence="12 13">
    <name type="scientific">Pontibacillus yanchengensis</name>
    <dbReference type="NCBI Taxonomy" id="462910"/>
    <lineage>
        <taxon>Bacteria</taxon>
        <taxon>Bacillati</taxon>
        <taxon>Bacillota</taxon>
        <taxon>Bacilli</taxon>
        <taxon>Bacillales</taxon>
        <taxon>Bacillaceae</taxon>
        <taxon>Pontibacillus</taxon>
    </lineage>
</organism>
<feature type="domain" description="Glycosyl hydrolase family 32 N-terminal" evidence="10">
    <location>
        <begin position="32"/>
        <end position="335"/>
    </location>
</feature>
<dbReference type="CDD" id="cd18623">
    <property type="entry name" value="GH32_ScrB-like"/>
    <property type="match status" value="1"/>
</dbReference>
<evidence type="ECO:0000313" key="13">
    <source>
        <dbReference type="Proteomes" id="UP000468638"/>
    </source>
</evidence>
<evidence type="ECO:0000256" key="5">
    <source>
        <dbReference type="ARBA" id="ARBA00022801"/>
    </source>
</evidence>
<evidence type="ECO:0000256" key="9">
    <source>
        <dbReference type="RuleBase" id="RU365015"/>
    </source>
</evidence>
<dbReference type="Gene3D" id="2.60.120.560">
    <property type="entry name" value="Exo-inulinase, domain 1"/>
    <property type="match status" value="1"/>
</dbReference>
<feature type="domain" description="Glycosyl hydrolase family 32 C-terminal" evidence="11">
    <location>
        <begin position="338"/>
        <end position="477"/>
    </location>
</feature>
<dbReference type="UniPathway" id="UPA00238"/>
<comment type="catalytic activity">
    <reaction evidence="8">
        <text>Hydrolysis of terminal non-reducing beta-D-fructofuranoside residues in beta-D-fructofuranosides.</text>
        <dbReference type="EC" id="3.2.1.26"/>
    </reaction>
</comment>
<evidence type="ECO:0000313" key="12">
    <source>
        <dbReference type="EMBL" id="MYL32446.1"/>
    </source>
</evidence>
<evidence type="ECO:0000256" key="7">
    <source>
        <dbReference type="ARBA" id="ARBA00033367"/>
    </source>
</evidence>
<evidence type="ECO:0000259" key="11">
    <source>
        <dbReference type="Pfam" id="PF08244"/>
    </source>
</evidence>
<dbReference type="PROSITE" id="PS00609">
    <property type="entry name" value="GLYCOSYL_HYDROL_F32"/>
    <property type="match status" value="1"/>
</dbReference>
<reference evidence="12 13" key="1">
    <citation type="submission" date="2019-11" db="EMBL/GenBank/DDBJ databases">
        <title>Genome sequences of 17 halophilic strains isolated from different environments.</title>
        <authorList>
            <person name="Furrow R.E."/>
        </authorList>
    </citation>
    <scope>NUCLEOTIDE SEQUENCE [LARGE SCALE GENOMIC DNA]</scope>
    <source>
        <strain evidence="12 13">22514_16_FS</strain>
    </source>
</reference>
<dbReference type="PANTHER" id="PTHR43101:SF1">
    <property type="entry name" value="BETA-FRUCTOSIDASE"/>
    <property type="match status" value="1"/>
</dbReference>
<dbReference type="OrthoDB" id="9759709at2"/>
<dbReference type="GO" id="GO:0005737">
    <property type="term" value="C:cytoplasm"/>
    <property type="evidence" value="ECO:0007669"/>
    <property type="project" value="UniProtKB-SubCell"/>
</dbReference>
<dbReference type="AlphaFoldDB" id="A0A6I4ZUS4"/>
<keyword evidence="9" id="KW-0963">Cytoplasm</keyword>
<dbReference type="InterPro" id="IPR018053">
    <property type="entry name" value="Glyco_hydro_32_AS"/>
</dbReference>
<comment type="similarity">
    <text evidence="2 8">Belongs to the glycosyl hydrolase 32 family.</text>
</comment>
<dbReference type="GO" id="GO:0005985">
    <property type="term" value="P:sucrose metabolic process"/>
    <property type="evidence" value="ECO:0007669"/>
    <property type="project" value="UniProtKB-UniPathway"/>
</dbReference>
<dbReference type="GO" id="GO:0004564">
    <property type="term" value="F:beta-fructofuranosidase activity"/>
    <property type="evidence" value="ECO:0007669"/>
    <property type="project" value="UniProtKB-EC"/>
</dbReference>
<comment type="function">
    <text evidence="9">Enables the bacterium to metabolize sucrose as a sole carbon source.</text>
</comment>
<accession>A0A6I4ZUS4</accession>
<proteinExistence type="inferred from homology"/>
<evidence type="ECO:0000256" key="1">
    <source>
        <dbReference type="ARBA" id="ARBA00004914"/>
    </source>
</evidence>
<dbReference type="PANTHER" id="PTHR43101">
    <property type="entry name" value="BETA-FRUCTOSIDASE"/>
    <property type="match status" value="1"/>
</dbReference>
<evidence type="ECO:0000256" key="3">
    <source>
        <dbReference type="ARBA" id="ARBA00012758"/>
    </source>
</evidence>
<evidence type="ECO:0000256" key="6">
    <source>
        <dbReference type="ARBA" id="ARBA00023295"/>
    </source>
</evidence>
<dbReference type="InterPro" id="IPR013189">
    <property type="entry name" value="Glyco_hydro_32_C"/>
</dbReference>
<dbReference type="Pfam" id="PF08244">
    <property type="entry name" value="Glyco_hydro_32C"/>
    <property type="match status" value="1"/>
</dbReference>
<keyword evidence="5 8" id="KW-0378">Hydrolase</keyword>
<dbReference type="SUPFAM" id="SSF75005">
    <property type="entry name" value="Arabinanase/levansucrase/invertase"/>
    <property type="match status" value="1"/>
</dbReference>
<keyword evidence="6 8" id="KW-0326">Glycosidase</keyword>
<dbReference type="EMBL" id="WMEQ01000001">
    <property type="protein sequence ID" value="MYL32446.1"/>
    <property type="molecule type" value="Genomic_DNA"/>
</dbReference>
<dbReference type="InterPro" id="IPR013148">
    <property type="entry name" value="Glyco_hydro_32_N"/>
</dbReference>
<gene>
    <name evidence="12" type="ORF">GLW05_02350</name>
</gene>